<evidence type="ECO:0000313" key="2">
    <source>
        <dbReference type="Proteomes" id="UP001597101"/>
    </source>
</evidence>
<accession>A0ABW3FN28</accession>
<proteinExistence type="predicted"/>
<keyword evidence="2" id="KW-1185">Reference proteome</keyword>
<comment type="caution">
    <text evidence="1">The sequence shown here is derived from an EMBL/GenBank/DDBJ whole genome shotgun (WGS) entry which is preliminary data.</text>
</comment>
<dbReference type="Pfam" id="PF12525">
    <property type="entry name" value="DUF3726"/>
    <property type="match status" value="1"/>
</dbReference>
<organism evidence="1 2">
    <name type="scientific">Pseudahrensia aquimaris</name>
    <dbReference type="NCBI Taxonomy" id="744461"/>
    <lineage>
        <taxon>Bacteria</taxon>
        <taxon>Pseudomonadati</taxon>
        <taxon>Pseudomonadota</taxon>
        <taxon>Alphaproteobacteria</taxon>
        <taxon>Hyphomicrobiales</taxon>
        <taxon>Ahrensiaceae</taxon>
        <taxon>Pseudahrensia</taxon>
    </lineage>
</organism>
<evidence type="ECO:0000313" key="1">
    <source>
        <dbReference type="EMBL" id="MFD0917547.1"/>
    </source>
</evidence>
<reference evidence="2" key="1">
    <citation type="journal article" date="2019" name="Int. J. Syst. Evol. Microbiol.">
        <title>The Global Catalogue of Microorganisms (GCM) 10K type strain sequencing project: providing services to taxonomists for standard genome sequencing and annotation.</title>
        <authorList>
            <consortium name="The Broad Institute Genomics Platform"/>
            <consortium name="The Broad Institute Genome Sequencing Center for Infectious Disease"/>
            <person name="Wu L."/>
            <person name="Ma J."/>
        </authorList>
    </citation>
    <scope>NUCLEOTIDE SEQUENCE [LARGE SCALE GENOMIC DNA]</scope>
    <source>
        <strain evidence="2">CCUG 60023</strain>
    </source>
</reference>
<dbReference type="Proteomes" id="UP001597101">
    <property type="component" value="Unassembled WGS sequence"/>
</dbReference>
<dbReference type="InterPro" id="IPR022201">
    <property type="entry name" value="DUF3726"/>
</dbReference>
<gene>
    <name evidence="1" type="ORF">ACFQ14_14140</name>
</gene>
<sequence length="190" mass="19488">MSETGWSLSEAASLAVKAARGGGYDWGLAEEAGFAVEWLQARGAPGVEALAALLDTGPTPPKACPLRLGASLCDGAIVLASLERPIAQPLLLIPFVVTALPQTAHRVSVDGSVWDVAATGMVLNGPAMRDSARLTFSSLAEAPTGGCFSRVEPQAKAAMRRLSIHAHKTYAPATEASRLAGAGAGLNDND</sequence>
<dbReference type="EMBL" id="JBHTJV010000013">
    <property type="protein sequence ID" value="MFD0917547.1"/>
    <property type="molecule type" value="Genomic_DNA"/>
</dbReference>
<protein>
    <submittedName>
        <fullName evidence="1">DUF3726 domain-containing protein</fullName>
    </submittedName>
</protein>
<name>A0ABW3FN28_9HYPH</name>
<dbReference type="RefSeq" id="WP_377213404.1">
    <property type="nucleotide sequence ID" value="NZ_JBHTJV010000013.1"/>
</dbReference>